<feature type="signal peptide" evidence="2">
    <location>
        <begin position="1"/>
        <end position="24"/>
    </location>
</feature>
<dbReference type="EMBL" id="MU128930">
    <property type="protein sequence ID" value="KAF9517619.1"/>
    <property type="molecule type" value="Genomic_DNA"/>
</dbReference>
<organism evidence="3 4">
    <name type="scientific">Hydnum rufescens UP504</name>
    <dbReference type="NCBI Taxonomy" id="1448309"/>
    <lineage>
        <taxon>Eukaryota</taxon>
        <taxon>Fungi</taxon>
        <taxon>Dikarya</taxon>
        <taxon>Basidiomycota</taxon>
        <taxon>Agaricomycotina</taxon>
        <taxon>Agaricomycetes</taxon>
        <taxon>Cantharellales</taxon>
        <taxon>Hydnaceae</taxon>
        <taxon>Hydnum</taxon>
    </lineage>
</organism>
<comment type="caution">
    <text evidence="3">The sequence shown here is derived from an EMBL/GenBank/DDBJ whole genome shotgun (WGS) entry which is preliminary data.</text>
</comment>
<dbReference type="InterPro" id="IPR045469">
    <property type="entry name" value="Nis1"/>
</dbReference>
<feature type="compositionally biased region" description="Acidic residues" evidence="1">
    <location>
        <begin position="1363"/>
        <end position="1372"/>
    </location>
</feature>
<feature type="region of interest" description="Disordered" evidence="1">
    <location>
        <begin position="705"/>
        <end position="731"/>
    </location>
</feature>
<feature type="compositionally biased region" description="Polar residues" evidence="1">
    <location>
        <begin position="1167"/>
        <end position="1182"/>
    </location>
</feature>
<feature type="chain" id="PRO_5040481030" evidence="2">
    <location>
        <begin position="25"/>
        <end position="1525"/>
    </location>
</feature>
<evidence type="ECO:0000313" key="3">
    <source>
        <dbReference type="EMBL" id="KAF9517619.1"/>
    </source>
</evidence>
<feature type="region of interest" description="Disordered" evidence="1">
    <location>
        <begin position="1363"/>
        <end position="1505"/>
    </location>
</feature>
<proteinExistence type="predicted"/>
<feature type="compositionally biased region" description="Acidic residues" evidence="1">
    <location>
        <begin position="213"/>
        <end position="227"/>
    </location>
</feature>
<name>A0A9P6B513_9AGAM</name>
<feature type="compositionally biased region" description="Basic and acidic residues" evidence="1">
    <location>
        <begin position="397"/>
        <end position="408"/>
    </location>
</feature>
<sequence length="1525" mass="162760">MWFNSFSTLAILAVSLLNFTPTEAIITGVSAPKSTLHPGHTFNVTFFTENHIINNAQYYALFGVTPSTKPDQVMGILLNEGFDLVTSGHSQTGHGSFPVTLAIPPGFVTETGKTQAYILNTAVFGTLHTWNQNTPRCPNTILAMLPILNPFEQLPAPAFDAFVVDVTTAIRNALNPPVAPIPPRAAARIPGIESSTPDRSTVFSPNPTSPDVGVDEIDNSDEEEEVGSVDLDALSCASLSSGPSQPEGYSNLSSGSSASGDKADLDHKDTPQWILDDEEGPAEGEEQGEEQEQEEEEQEEQEDEDNGSADDSFVRQRSIGSDSNISVPPPKSSTNAKGKARAIDEGPGVQALQGISERLHAHPELFASQSSSEDGDEYEDLGSYGENEEQGGENEDYYVRQHSSEYSDRSGSLNWNQGDEDRIFSGEEPDSSDNSPLRSLGDDPDQPIELSDSEADESKHPYSPDQMIFEGEQSNDVAAPASQDHANSRVAAQASQAVAYTHLVADYNDADEESESDSSVRDENASPYAKQDWSGNGLLRGTETTDFAFPSMINDYDDEDEDVDFSDTVNGYKGQGAISVSDHILNGRPAGDQAEYRSPTARVGEISIIHALELLRAPIDQGTENGEVSQHVGFPDPNLPPPPTELITPHIEHDSRPIFEGTSTSNIAQPSATPALSEKPIQSFPGISFDADETSIPSFDMFHASDQQIQSRSSSPENGIFDPETPGEPGESLIEDIYVASHGYDESTPSTLPDTDLVLASPRPSTRAHLIPRGQDHNQQAPSKPPPSAAAGVMYSTAIAVDEPAISSLIPQIVSHDDREQLSPEDMVEEGYSGDGTRAVDDPRDSDFSLDVMDASAAPLSVPPVSAMPDDFSGEPGIPHSPSESSSDFFMRTQPTDPAPIALLSAPLAMHPSNGQVNNALSLDVSVTRSVSPASSLRSHPSASTPQSSFSANAPSLDKLAPDASSSPTSIGPWVTAIVPKEASAEILDPTHGMNGVVTFDKDITDGEEPGNGNSVVEAVEPSSHGVSDVDTDNMASRCERSPHNAASESGSGTTDDQERRQPEPDSAEAASILSDDRPTPRPTSLLSLHAEIDDFIDDASSQSGGRAIGDVVHDASSAFSSSRGGTPTARKRKRKTSLLVDQGSPALNTRSRTKGSSDHIGDQDSRPGSPSSTTSWASDTSRLMKLAGRQGAGQQQRTQRDSSVASAASIAAASQESSPRPYVLLSRPHIHHHRTASTPGVSGSNRAAPNSLVTSHVTRSQCRFHKISAPGLIPGEVVHFVVPYCSLSATDVMKEEGIIDCGIASDADNRNKVTDVSHLDTTLASVLRKLVGPDLMHEEVCATRRGHKRKLSRLRLGLRDALDEDAGDDDPIAGSSTTPSEKGSHSVADYQSSGRGSTGQTAWSKTVAQTESSIRCPVEDEDGTHESEAEEYRDTPPVSSSEFGTPPPVVPSSTSKHSSKRKRRVRDSGALLYKPGSDESDHDGSGSDTILRPKPKRRRQRLSTVARLKENGFRGIERLSLNQC</sequence>
<protein>
    <submittedName>
        <fullName evidence="3">Uncharacterized protein</fullName>
    </submittedName>
</protein>
<dbReference type="Proteomes" id="UP000886523">
    <property type="component" value="Unassembled WGS sequence"/>
</dbReference>
<feature type="region of interest" description="Disordered" evidence="1">
    <location>
        <begin position="933"/>
        <end position="971"/>
    </location>
</feature>
<keyword evidence="2" id="KW-0732">Signal</keyword>
<feature type="compositionally biased region" description="Low complexity" evidence="1">
    <location>
        <begin position="228"/>
        <end position="241"/>
    </location>
</feature>
<feature type="region of interest" description="Disordered" evidence="1">
    <location>
        <begin position="175"/>
        <end position="493"/>
    </location>
</feature>
<feature type="region of interest" description="Disordered" evidence="1">
    <location>
        <begin position="768"/>
        <end position="790"/>
    </location>
</feature>
<feature type="compositionally biased region" description="Polar residues" evidence="1">
    <location>
        <begin position="933"/>
        <end position="954"/>
    </location>
</feature>
<gene>
    <name evidence="3" type="ORF">BS47DRAFT_1359418</name>
</gene>
<feature type="compositionally biased region" description="Basic and acidic residues" evidence="1">
    <location>
        <begin position="261"/>
        <end position="270"/>
    </location>
</feature>
<feature type="compositionally biased region" description="Low complexity" evidence="1">
    <location>
        <begin position="1188"/>
        <end position="1219"/>
    </location>
</feature>
<feature type="compositionally biased region" description="Acidic residues" evidence="1">
    <location>
        <begin position="275"/>
        <end position="308"/>
    </location>
</feature>
<evidence type="ECO:0000313" key="4">
    <source>
        <dbReference type="Proteomes" id="UP000886523"/>
    </source>
</evidence>
<feature type="compositionally biased region" description="Polar residues" evidence="1">
    <location>
        <begin position="1390"/>
        <end position="1414"/>
    </location>
</feature>
<dbReference type="Pfam" id="PF19271">
    <property type="entry name" value="Nis1"/>
    <property type="match status" value="1"/>
</dbReference>
<feature type="region of interest" description="Disordered" evidence="1">
    <location>
        <begin position="990"/>
        <end position="1085"/>
    </location>
</feature>
<keyword evidence="4" id="KW-1185">Reference proteome</keyword>
<feature type="compositionally biased region" description="Polar residues" evidence="1">
    <location>
        <begin position="882"/>
        <end position="895"/>
    </location>
</feature>
<evidence type="ECO:0000256" key="1">
    <source>
        <dbReference type="SAM" id="MobiDB-lite"/>
    </source>
</evidence>
<feature type="compositionally biased region" description="Basic and acidic residues" evidence="1">
    <location>
        <begin position="1477"/>
        <end position="1486"/>
    </location>
</feature>
<feature type="compositionally biased region" description="Polar residues" evidence="1">
    <location>
        <begin position="193"/>
        <end position="206"/>
    </location>
</feature>
<feature type="compositionally biased region" description="Basic and acidic residues" evidence="1">
    <location>
        <begin position="1425"/>
        <end position="1435"/>
    </location>
</feature>
<reference evidence="3" key="1">
    <citation type="journal article" date="2020" name="Nat. Commun.">
        <title>Large-scale genome sequencing of mycorrhizal fungi provides insights into the early evolution of symbiotic traits.</title>
        <authorList>
            <person name="Miyauchi S."/>
            <person name="Kiss E."/>
            <person name="Kuo A."/>
            <person name="Drula E."/>
            <person name="Kohler A."/>
            <person name="Sanchez-Garcia M."/>
            <person name="Morin E."/>
            <person name="Andreopoulos B."/>
            <person name="Barry K.W."/>
            <person name="Bonito G."/>
            <person name="Buee M."/>
            <person name="Carver A."/>
            <person name="Chen C."/>
            <person name="Cichocki N."/>
            <person name="Clum A."/>
            <person name="Culley D."/>
            <person name="Crous P.W."/>
            <person name="Fauchery L."/>
            <person name="Girlanda M."/>
            <person name="Hayes R.D."/>
            <person name="Keri Z."/>
            <person name="LaButti K."/>
            <person name="Lipzen A."/>
            <person name="Lombard V."/>
            <person name="Magnuson J."/>
            <person name="Maillard F."/>
            <person name="Murat C."/>
            <person name="Nolan M."/>
            <person name="Ohm R.A."/>
            <person name="Pangilinan J."/>
            <person name="Pereira M.F."/>
            <person name="Perotto S."/>
            <person name="Peter M."/>
            <person name="Pfister S."/>
            <person name="Riley R."/>
            <person name="Sitrit Y."/>
            <person name="Stielow J.B."/>
            <person name="Szollosi G."/>
            <person name="Zifcakova L."/>
            <person name="Stursova M."/>
            <person name="Spatafora J.W."/>
            <person name="Tedersoo L."/>
            <person name="Vaario L.M."/>
            <person name="Yamada A."/>
            <person name="Yan M."/>
            <person name="Wang P."/>
            <person name="Xu J."/>
            <person name="Bruns T."/>
            <person name="Baldrian P."/>
            <person name="Vilgalys R."/>
            <person name="Dunand C."/>
            <person name="Henrissat B."/>
            <person name="Grigoriev I.V."/>
            <person name="Hibbett D."/>
            <person name="Nagy L.G."/>
            <person name="Martin F.M."/>
        </authorList>
    </citation>
    <scope>NUCLEOTIDE SEQUENCE</scope>
    <source>
        <strain evidence="3">UP504</strain>
    </source>
</reference>
<feature type="region of interest" description="Disordered" evidence="1">
    <location>
        <begin position="505"/>
        <end position="539"/>
    </location>
</feature>
<feature type="region of interest" description="Disordered" evidence="1">
    <location>
        <begin position="872"/>
        <end position="895"/>
    </location>
</feature>
<evidence type="ECO:0000256" key="2">
    <source>
        <dbReference type="SAM" id="SignalP"/>
    </source>
</evidence>
<feature type="compositionally biased region" description="Polar residues" evidence="1">
    <location>
        <begin position="705"/>
        <end position="717"/>
    </location>
</feature>
<feature type="compositionally biased region" description="Basic and acidic residues" evidence="1">
    <location>
        <begin position="1156"/>
        <end position="1166"/>
    </location>
</feature>
<feature type="compositionally biased region" description="Polar residues" evidence="1">
    <location>
        <begin position="318"/>
        <end position="336"/>
    </location>
</feature>
<feature type="region of interest" description="Disordered" evidence="1">
    <location>
        <begin position="1117"/>
        <end position="1222"/>
    </location>
</feature>
<feature type="compositionally biased region" description="Acidic residues" evidence="1">
    <location>
        <begin position="442"/>
        <end position="455"/>
    </location>
</feature>
<feature type="compositionally biased region" description="Low complexity" evidence="1">
    <location>
        <begin position="248"/>
        <end position="260"/>
    </location>
</feature>
<feature type="region of interest" description="Disordered" evidence="1">
    <location>
        <begin position="818"/>
        <end position="846"/>
    </location>
</feature>
<feature type="compositionally biased region" description="Polar residues" evidence="1">
    <location>
        <begin position="1045"/>
        <end position="1055"/>
    </location>
</feature>
<dbReference type="OrthoDB" id="2804229at2759"/>
<accession>A0A9P6B513</accession>
<feature type="compositionally biased region" description="Acidic residues" evidence="1">
    <location>
        <begin position="373"/>
        <end position="396"/>
    </location>
</feature>